<dbReference type="AlphaFoldDB" id="A0AAE0QI69"/>
<reference evidence="2" key="1">
    <citation type="submission" date="2023-06" db="EMBL/GenBank/DDBJ databases">
        <title>Male Hemibagrus guttatus genome.</title>
        <authorList>
            <person name="Bian C."/>
        </authorList>
    </citation>
    <scope>NUCLEOTIDE SEQUENCE</scope>
    <source>
        <strain evidence="2">Male_cb2023</strain>
        <tissue evidence="2">Muscle</tissue>
    </source>
</reference>
<gene>
    <name evidence="2" type="ORF">QTP70_032264</name>
</gene>
<keyword evidence="3" id="KW-1185">Reference proteome</keyword>
<evidence type="ECO:0000313" key="2">
    <source>
        <dbReference type="EMBL" id="KAK3520748.1"/>
    </source>
</evidence>
<organism evidence="2 3">
    <name type="scientific">Hemibagrus guttatus</name>
    <dbReference type="NCBI Taxonomy" id="175788"/>
    <lineage>
        <taxon>Eukaryota</taxon>
        <taxon>Metazoa</taxon>
        <taxon>Chordata</taxon>
        <taxon>Craniata</taxon>
        <taxon>Vertebrata</taxon>
        <taxon>Euteleostomi</taxon>
        <taxon>Actinopterygii</taxon>
        <taxon>Neopterygii</taxon>
        <taxon>Teleostei</taxon>
        <taxon>Ostariophysi</taxon>
        <taxon>Siluriformes</taxon>
        <taxon>Bagridae</taxon>
        <taxon>Hemibagrus</taxon>
    </lineage>
</organism>
<dbReference type="Proteomes" id="UP001274896">
    <property type="component" value="Unassembled WGS sequence"/>
</dbReference>
<dbReference type="EMBL" id="JAUCMX010000016">
    <property type="protein sequence ID" value="KAK3520748.1"/>
    <property type="molecule type" value="Genomic_DNA"/>
</dbReference>
<feature type="compositionally biased region" description="Basic and acidic residues" evidence="1">
    <location>
        <begin position="79"/>
        <end position="95"/>
    </location>
</feature>
<accession>A0AAE0QI69</accession>
<name>A0AAE0QI69_9TELE</name>
<comment type="caution">
    <text evidence="2">The sequence shown here is derived from an EMBL/GenBank/DDBJ whole genome shotgun (WGS) entry which is preliminary data.</text>
</comment>
<proteinExistence type="predicted"/>
<sequence length="103" mass="11444">MKHYSVMIASVAKSVQIKSRVEPSADVCLLICRQKHNADNTGYIKKNSSERIREVVIQRLGKITPEFAASMSEAVDVAHRVGRKEGDQPSQRGDHSLCPQNDP</sequence>
<evidence type="ECO:0000256" key="1">
    <source>
        <dbReference type="SAM" id="MobiDB-lite"/>
    </source>
</evidence>
<protein>
    <submittedName>
        <fullName evidence="2">Uncharacterized protein</fullName>
    </submittedName>
</protein>
<evidence type="ECO:0000313" key="3">
    <source>
        <dbReference type="Proteomes" id="UP001274896"/>
    </source>
</evidence>
<feature type="region of interest" description="Disordered" evidence="1">
    <location>
        <begin position="79"/>
        <end position="103"/>
    </location>
</feature>